<dbReference type="EMBL" id="PJQY01000084">
    <property type="protein sequence ID" value="PQQ19060.1"/>
    <property type="molecule type" value="Genomic_DNA"/>
</dbReference>
<dbReference type="Pfam" id="PF10536">
    <property type="entry name" value="PMD"/>
    <property type="match status" value="1"/>
</dbReference>
<dbReference type="AlphaFoldDB" id="A0A314ZK73"/>
<proteinExistence type="predicted"/>
<feature type="domain" description="Aminotransferase-like plant mobile" evidence="1">
    <location>
        <begin position="11"/>
        <end position="140"/>
    </location>
</feature>
<protein>
    <recommendedName>
        <fullName evidence="1">Aminotransferase-like plant mobile domain-containing protein</fullName>
    </recommendedName>
</protein>
<keyword evidence="3" id="KW-1185">Reference proteome</keyword>
<evidence type="ECO:0000259" key="1">
    <source>
        <dbReference type="Pfam" id="PF10536"/>
    </source>
</evidence>
<evidence type="ECO:0000313" key="2">
    <source>
        <dbReference type="EMBL" id="PQQ19060.1"/>
    </source>
</evidence>
<dbReference type="OrthoDB" id="1194658at2759"/>
<accession>A0A314ZK73</accession>
<organism evidence="2 3">
    <name type="scientific">Prunus yedoensis var. nudiflora</name>
    <dbReference type="NCBI Taxonomy" id="2094558"/>
    <lineage>
        <taxon>Eukaryota</taxon>
        <taxon>Viridiplantae</taxon>
        <taxon>Streptophyta</taxon>
        <taxon>Embryophyta</taxon>
        <taxon>Tracheophyta</taxon>
        <taxon>Spermatophyta</taxon>
        <taxon>Magnoliopsida</taxon>
        <taxon>eudicotyledons</taxon>
        <taxon>Gunneridae</taxon>
        <taxon>Pentapetalae</taxon>
        <taxon>rosids</taxon>
        <taxon>fabids</taxon>
        <taxon>Rosales</taxon>
        <taxon>Rosaceae</taxon>
        <taxon>Amygdaloideae</taxon>
        <taxon>Amygdaleae</taxon>
        <taxon>Prunus</taxon>
    </lineage>
</organism>
<dbReference type="InterPro" id="IPR019557">
    <property type="entry name" value="AminoTfrase-like_pln_mobile"/>
</dbReference>
<evidence type="ECO:0000313" key="3">
    <source>
        <dbReference type="Proteomes" id="UP000250321"/>
    </source>
</evidence>
<sequence length="166" mass="19040">MAVETLLNSIFLHVFLWERLKGLDVSPLAHSRARLLVDSDKGSYIPERLLLVCRWSRRMQRKGQNFLELLDGVENFVFHPYCVLLEEFKVVPFYADIDGLVEAPVITSKVSVHYSPHQVRQQFRLDQGVPFSLSHNDTLTLHRAFWSGGNMSEDAKPFTLVLAGKE</sequence>
<reference evidence="2 3" key="1">
    <citation type="submission" date="2018-02" db="EMBL/GenBank/DDBJ databases">
        <title>Draft genome of wild Prunus yedoensis var. nudiflora.</title>
        <authorList>
            <person name="Baek S."/>
            <person name="Kim J.-H."/>
            <person name="Choi K."/>
            <person name="Kim G.-B."/>
            <person name="Cho A."/>
            <person name="Jang H."/>
            <person name="Shin C.-H."/>
            <person name="Yu H.-J."/>
            <person name="Mun J.-H."/>
        </authorList>
    </citation>
    <scope>NUCLEOTIDE SEQUENCE [LARGE SCALE GENOMIC DNA]</scope>
    <source>
        <strain evidence="3">cv. Jeju island</strain>
        <tissue evidence="2">Leaf</tissue>
    </source>
</reference>
<name>A0A314ZK73_PRUYE</name>
<comment type="caution">
    <text evidence="2">The sequence shown here is derived from an EMBL/GenBank/DDBJ whole genome shotgun (WGS) entry which is preliminary data.</text>
</comment>
<dbReference type="Proteomes" id="UP000250321">
    <property type="component" value="Unassembled WGS sequence"/>
</dbReference>
<gene>
    <name evidence="2" type="ORF">Pyn_16977</name>
</gene>